<dbReference type="Proteomes" id="UP000028007">
    <property type="component" value="Unassembled WGS sequence"/>
</dbReference>
<evidence type="ECO:0008006" key="10">
    <source>
        <dbReference type="Google" id="ProtNLM"/>
    </source>
</evidence>
<evidence type="ECO:0000256" key="2">
    <source>
        <dbReference type="ARBA" id="ARBA00006275"/>
    </source>
</evidence>
<keyword evidence="4" id="KW-0472">Membrane</keyword>
<dbReference type="Gene3D" id="1.25.40.390">
    <property type="match status" value="1"/>
</dbReference>
<dbReference type="eggNOG" id="COG3193">
    <property type="taxonomic scope" value="Bacteria"/>
</dbReference>
<feature type="domain" description="SusD-like N-terminal" evidence="7">
    <location>
        <begin position="80"/>
        <end position="249"/>
    </location>
</feature>
<dbReference type="InterPro" id="IPR011990">
    <property type="entry name" value="TPR-like_helical_dom_sf"/>
</dbReference>
<sequence>MKRSTHLFKYKFSFRKLMVFGTCLMLLSACKKNELLNPDPTTLITDAAAFSTAPRIQNQVNGLYFTLKKGRFLGSWYTIASDIRAGDFICTNLNAATGATTYQLLNQTTTNDVVQIWEFGFQAINAANVFIDGMNNTGTAVVGAETAAAYIAEARLIRALAYYNLLQLYARPYLDGAGSKPGLPLRLEGNKQPGNYNLARSSVKETYAQILQDLDFAEANLPANYASAVLNTTRAHKNTAIALKTRVFLSMQDYAKVITEANKIVSAGAPFTTTSGVKNALEADVKNVFTAPYTSDESIFSMPFSSNDAPGPALAGYYLPGTRDGGTTSSNGAGEYSLNPNGIVADPDWSAADARRSFLKIGPSTKKTWLFKYSQAAPYLDYAPVIRYAEVLLNLSEALTKSTSSVDSRAVALLNAVRNRSDKSKTYTISNFGSATELTKAIIKERQIEFLGEGIRNSDIMRLGLDIPAKPVHSVPAADPSSPNYIFPISNDELILNKLMVNN</sequence>
<keyword evidence="9" id="KW-1185">Reference proteome</keyword>
<dbReference type="CDD" id="cd08977">
    <property type="entry name" value="SusD"/>
    <property type="match status" value="1"/>
</dbReference>
<feature type="domain" description="RagB/SusD" evidence="6">
    <location>
        <begin position="380"/>
        <end position="466"/>
    </location>
</feature>
<comment type="similarity">
    <text evidence="2">Belongs to the SusD family.</text>
</comment>
<comment type="subcellular location">
    <subcellularLocation>
        <location evidence="1">Cell outer membrane</location>
    </subcellularLocation>
</comment>
<name>A0A081PBP0_9SPHI</name>
<dbReference type="GO" id="GO:0009279">
    <property type="term" value="C:cell outer membrane"/>
    <property type="evidence" value="ECO:0007669"/>
    <property type="project" value="UniProtKB-SubCell"/>
</dbReference>
<evidence type="ECO:0000259" key="7">
    <source>
        <dbReference type="Pfam" id="PF14322"/>
    </source>
</evidence>
<dbReference type="SUPFAM" id="SSF48452">
    <property type="entry name" value="TPR-like"/>
    <property type="match status" value="1"/>
</dbReference>
<keyword evidence="3" id="KW-0732">Signal</keyword>
<dbReference type="InterPro" id="IPR012944">
    <property type="entry name" value="SusD_RagB_dom"/>
</dbReference>
<evidence type="ECO:0000256" key="3">
    <source>
        <dbReference type="ARBA" id="ARBA00022729"/>
    </source>
</evidence>
<dbReference type="RefSeq" id="WP_081857576.1">
    <property type="nucleotide sequence ID" value="NZ_JNFF01000117.1"/>
</dbReference>
<dbReference type="EMBL" id="JNFF01000117">
    <property type="protein sequence ID" value="KEQ28113.1"/>
    <property type="molecule type" value="Genomic_DNA"/>
</dbReference>
<reference evidence="8 9" key="1">
    <citation type="journal article" date="1992" name="Int. J. Syst. Bacteriol.">
        <title>Sphingobacterium antarcticus sp. nov. a Psychrotrophic Bacterium from the Soils of Schirmacher Oasis, Antarctica.</title>
        <authorList>
            <person name="Shivaji S."/>
            <person name="Ray M.K."/>
            <person name="Rao N.S."/>
            <person name="Saiserr L."/>
            <person name="Jagannadham M.V."/>
            <person name="Kumar G.S."/>
            <person name="Reddy G."/>
            <person name="Bhargava P.M."/>
        </authorList>
    </citation>
    <scope>NUCLEOTIDE SEQUENCE [LARGE SCALE GENOMIC DNA]</scope>
    <source>
        <strain evidence="8 9">4BY</strain>
    </source>
</reference>
<protein>
    <recommendedName>
        <fullName evidence="10">Carbohydrate-binding protein SusD</fullName>
    </recommendedName>
</protein>
<dbReference type="InterPro" id="IPR033985">
    <property type="entry name" value="SusD-like_N"/>
</dbReference>
<evidence type="ECO:0000256" key="1">
    <source>
        <dbReference type="ARBA" id="ARBA00004442"/>
    </source>
</evidence>
<evidence type="ECO:0000256" key="4">
    <source>
        <dbReference type="ARBA" id="ARBA00023136"/>
    </source>
</evidence>
<evidence type="ECO:0000256" key="5">
    <source>
        <dbReference type="ARBA" id="ARBA00023237"/>
    </source>
</evidence>
<dbReference type="PROSITE" id="PS51257">
    <property type="entry name" value="PROKAR_LIPOPROTEIN"/>
    <property type="match status" value="1"/>
</dbReference>
<dbReference type="AlphaFoldDB" id="A0A081PBP0"/>
<evidence type="ECO:0000259" key="6">
    <source>
        <dbReference type="Pfam" id="PF07980"/>
    </source>
</evidence>
<evidence type="ECO:0000313" key="8">
    <source>
        <dbReference type="EMBL" id="KEQ28113.1"/>
    </source>
</evidence>
<gene>
    <name evidence="8" type="ORF">N180_00295</name>
</gene>
<proteinExistence type="inferred from homology"/>
<dbReference type="Pfam" id="PF07980">
    <property type="entry name" value="SusD_RagB"/>
    <property type="match status" value="1"/>
</dbReference>
<organism evidence="8 9">
    <name type="scientific">Pedobacter antarcticus 4BY</name>
    <dbReference type="NCBI Taxonomy" id="1358423"/>
    <lineage>
        <taxon>Bacteria</taxon>
        <taxon>Pseudomonadati</taxon>
        <taxon>Bacteroidota</taxon>
        <taxon>Sphingobacteriia</taxon>
        <taxon>Sphingobacteriales</taxon>
        <taxon>Sphingobacteriaceae</taxon>
        <taxon>Pedobacter</taxon>
    </lineage>
</organism>
<evidence type="ECO:0000313" key="9">
    <source>
        <dbReference type="Proteomes" id="UP000028007"/>
    </source>
</evidence>
<dbReference type="Pfam" id="PF14322">
    <property type="entry name" value="SusD-like_3"/>
    <property type="match status" value="1"/>
</dbReference>
<accession>A0A081PBP0</accession>
<keyword evidence="5" id="KW-0998">Cell outer membrane</keyword>
<comment type="caution">
    <text evidence="8">The sequence shown here is derived from an EMBL/GenBank/DDBJ whole genome shotgun (WGS) entry which is preliminary data.</text>
</comment>